<comment type="caution">
    <text evidence="1">The sequence shown here is derived from an EMBL/GenBank/DDBJ whole genome shotgun (WGS) entry which is preliminary data.</text>
</comment>
<dbReference type="EMBL" id="QYYH01000175">
    <property type="protein sequence ID" value="RJY06001.1"/>
    <property type="molecule type" value="Genomic_DNA"/>
</dbReference>
<reference evidence="1 2" key="1">
    <citation type="submission" date="2018-09" db="EMBL/GenBank/DDBJ databases">
        <title>Phylogeny of the Shewanellaceae, and recommendation for two new genera, Pseudoshewanella and Parashewanella.</title>
        <authorList>
            <person name="Wang G."/>
        </authorList>
    </citation>
    <scope>NUCLEOTIDE SEQUENCE [LARGE SCALE GENOMIC DNA]</scope>
    <source>
        <strain evidence="1 2">KCTC 22492</strain>
    </source>
</reference>
<accession>A0A3A6TCI3</accession>
<sequence>MLESMVVRVSLKDLQVESFGASKLSDVTNLNRICSDDEFIEIFTDESPEKALRMMENHPELGRYIARYKVNYQQSNESGMVFEYPQASLFWLACKIKWLIFSSKIIRI</sequence>
<gene>
    <name evidence="1" type="ORF">D5R81_18230</name>
</gene>
<evidence type="ECO:0000313" key="2">
    <source>
        <dbReference type="Proteomes" id="UP000273022"/>
    </source>
</evidence>
<protein>
    <submittedName>
        <fullName evidence="1">Uncharacterized protein</fullName>
    </submittedName>
</protein>
<name>A0A3A6TCI3_9GAMM</name>
<proteinExistence type="predicted"/>
<dbReference type="RefSeq" id="WP_121855030.1">
    <property type="nucleotide sequence ID" value="NZ_CP037952.1"/>
</dbReference>
<dbReference type="AlphaFoldDB" id="A0A3A6TCI3"/>
<evidence type="ECO:0000313" key="1">
    <source>
        <dbReference type="EMBL" id="RJY06001.1"/>
    </source>
</evidence>
<keyword evidence="2" id="KW-1185">Reference proteome</keyword>
<dbReference type="Proteomes" id="UP000273022">
    <property type="component" value="Unassembled WGS sequence"/>
</dbReference>
<organism evidence="1 2">
    <name type="scientific">Parashewanella spongiae</name>
    <dbReference type="NCBI Taxonomy" id="342950"/>
    <lineage>
        <taxon>Bacteria</taxon>
        <taxon>Pseudomonadati</taxon>
        <taxon>Pseudomonadota</taxon>
        <taxon>Gammaproteobacteria</taxon>
        <taxon>Alteromonadales</taxon>
        <taxon>Shewanellaceae</taxon>
        <taxon>Parashewanella</taxon>
    </lineage>
</organism>